<evidence type="ECO:0000313" key="3">
    <source>
        <dbReference type="EMBL" id="CUN03714.1"/>
    </source>
</evidence>
<dbReference type="Pfam" id="PF09546">
    <property type="entry name" value="Spore_III_AE"/>
    <property type="match status" value="1"/>
</dbReference>
<keyword evidence="1" id="KW-0812">Transmembrane</keyword>
<keyword evidence="2" id="KW-0732">Signal</keyword>
<name>A0A173TMF0_ANAHA</name>
<feature type="transmembrane region" description="Helical" evidence="1">
    <location>
        <begin position="291"/>
        <end position="324"/>
    </location>
</feature>
<feature type="signal peptide" evidence="2">
    <location>
        <begin position="1"/>
        <end position="24"/>
    </location>
</feature>
<dbReference type="Proteomes" id="UP000095553">
    <property type="component" value="Unassembled WGS sequence"/>
</dbReference>
<keyword evidence="1" id="KW-1133">Transmembrane helix</keyword>
<evidence type="ECO:0000313" key="4">
    <source>
        <dbReference type="Proteomes" id="UP000095553"/>
    </source>
</evidence>
<protein>
    <submittedName>
        <fullName evidence="3">Stage III sporulation protein AE</fullName>
    </submittedName>
</protein>
<dbReference type="EMBL" id="CYXY01000012">
    <property type="protein sequence ID" value="CUN03714.1"/>
    <property type="molecule type" value="Genomic_DNA"/>
</dbReference>
<feature type="transmembrane region" description="Helical" evidence="1">
    <location>
        <begin position="87"/>
        <end position="105"/>
    </location>
</feature>
<organism evidence="3 4">
    <name type="scientific">Anaerostipes hadrus</name>
    <dbReference type="NCBI Taxonomy" id="649756"/>
    <lineage>
        <taxon>Bacteria</taxon>
        <taxon>Bacillati</taxon>
        <taxon>Bacillota</taxon>
        <taxon>Clostridia</taxon>
        <taxon>Lachnospirales</taxon>
        <taxon>Lachnospiraceae</taxon>
        <taxon>Anaerostipes</taxon>
    </lineage>
</organism>
<feature type="transmembrane region" description="Helical" evidence="1">
    <location>
        <begin position="228"/>
        <end position="251"/>
    </location>
</feature>
<proteinExistence type="predicted"/>
<feature type="chain" id="PRO_5008012441" evidence="2">
    <location>
        <begin position="25"/>
        <end position="375"/>
    </location>
</feature>
<feature type="transmembrane region" description="Helical" evidence="1">
    <location>
        <begin position="157"/>
        <end position="175"/>
    </location>
</feature>
<evidence type="ECO:0000256" key="2">
    <source>
        <dbReference type="SAM" id="SignalP"/>
    </source>
</evidence>
<sequence length="375" mass="41456">MKQRIFLLTLLFLLILTRTNDISAKETKLNEDMFTNVENTLKDKEIDLSYTQLVKQLIHGNVKGVLHTINAKMKEGFLNRMLIQKDLIREILLIAFTAAIFKNLSDSFFQQSTANSAFYITYVILCGVMVHSFFYLNKTVTQLVTLMADYMKGMIMAYSLAVVSTSGITTSTTVYEFYLLLIYAMTTLTNVVLLPMIKILFVLKIINHISKEEHFSRLCKTLEGVIKFLLKGFLSVLLGVQLIQSMILPAVDSMKNTVLQKGMSAIPGIGSGLNSAMTMVIGSAVVIKNSIGAVGILVLIVIIVPPVIEITAVVLTYLLAGIMIQPISDKRITGAMDAVIQSGKLMLSMIFTMALLFILSVALIAFSTNVNYYAG</sequence>
<dbReference type="InterPro" id="IPR014194">
    <property type="entry name" value="Spore_III_AE"/>
</dbReference>
<dbReference type="AlphaFoldDB" id="A0A173TMF0"/>
<evidence type="ECO:0000256" key="1">
    <source>
        <dbReference type="SAM" id="Phobius"/>
    </source>
</evidence>
<feature type="transmembrane region" description="Helical" evidence="1">
    <location>
        <begin position="181"/>
        <end position="207"/>
    </location>
</feature>
<reference evidence="3 4" key="1">
    <citation type="submission" date="2015-09" db="EMBL/GenBank/DDBJ databases">
        <authorList>
            <consortium name="Pathogen Informatics"/>
        </authorList>
    </citation>
    <scope>NUCLEOTIDE SEQUENCE [LARGE SCALE GENOMIC DNA]</scope>
    <source>
        <strain evidence="3 4">2789STDY5834959</strain>
    </source>
</reference>
<dbReference type="RefSeq" id="WP_022091458.1">
    <property type="nucleotide sequence ID" value="NZ_CAXSPF010000028.1"/>
</dbReference>
<accession>A0A173TMF0</accession>
<keyword evidence="1" id="KW-0472">Membrane</keyword>
<feature type="transmembrane region" description="Helical" evidence="1">
    <location>
        <begin position="117"/>
        <end position="136"/>
    </location>
</feature>
<gene>
    <name evidence="3" type="primary">spoIIIAE</name>
    <name evidence="3" type="ORF">ERS852571_02136</name>
</gene>
<feature type="transmembrane region" description="Helical" evidence="1">
    <location>
        <begin position="345"/>
        <end position="366"/>
    </location>
</feature>